<organism evidence="7 8">
    <name type="scientific">Amycolatopsis silviterrae</name>
    <dbReference type="NCBI Taxonomy" id="1656914"/>
    <lineage>
        <taxon>Bacteria</taxon>
        <taxon>Bacillati</taxon>
        <taxon>Actinomycetota</taxon>
        <taxon>Actinomycetes</taxon>
        <taxon>Pseudonocardiales</taxon>
        <taxon>Pseudonocardiaceae</taxon>
        <taxon>Amycolatopsis</taxon>
    </lineage>
</organism>
<keyword evidence="2 4" id="KW-0238">DNA-binding</keyword>
<feature type="DNA-binding region" description="H-T-H motif" evidence="4">
    <location>
        <begin position="30"/>
        <end position="49"/>
    </location>
</feature>
<dbReference type="SUPFAM" id="SSF46689">
    <property type="entry name" value="Homeodomain-like"/>
    <property type="match status" value="1"/>
</dbReference>
<evidence type="ECO:0000256" key="3">
    <source>
        <dbReference type="ARBA" id="ARBA00023163"/>
    </source>
</evidence>
<comment type="caution">
    <text evidence="7">The sequence shown here is derived from an EMBL/GenBank/DDBJ whole genome shotgun (WGS) entry which is preliminary data.</text>
</comment>
<dbReference type="InterPro" id="IPR050109">
    <property type="entry name" value="HTH-type_TetR-like_transc_reg"/>
</dbReference>
<dbReference type="Pfam" id="PF16859">
    <property type="entry name" value="TetR_C_11"/>
    <property type="match status" value="1"/>
</dbReference>
<dbReference type="InterPro" id="IPR011075">
    <property type="entry name" value="TetR_C"/>
</dbReference>
<keyword evidence="8" id="KW-1185">Reference proteome</keyword>
<keyword evidence="1" id="KW-0805">Transcription regulation</keyword>
<name>A0ABW5H2W2_9PSEU</name>
<evidence type="ECO:0000259" key="6">
    <source>
        <dbReference type="PROSITE" id="PS50977"/>
    </source>
</evidence>
<dbReference type="Gene3D" id="1.10.10.60">
    <property type="entry name" value="Homeodomain-like"/>
    <property type="match status" value="1"/>
</dbReference>
<evidence type="ECO:0000256" key="1">
    <source>
        <dbReference type="ARBA" id="ARBA00023015"/>
    </source>
</evidence>
<feature type="region of interest" description="Disordered" evidence="5">
    <location>
        <begin position="195"/>
        <end position="218"/>
    </location>
</feature>
<evidence type="ECO:0000256" key="5">
    <source>
        <dbReference type="SAM" id="MobiDB-lite"/>
    </source>
</evidence>
<dbReference type="InterPro" id="IPR009057">
    <property type="entry name" value="Homeodomain-like_sf"/>
</dbReference>
<evidence type="ECO:0000256" key="2">
    <source>
        <dbReference type="ARBA" id="ARBA00023125"/>
    </source>
</evidence>
<evidence type="ECO:0000256" key="4">
    <source>
        <dbReference type="PROSITE-ProRule" id="PRU00335"/>
    </source>
</evidence>
<protein>
    <submittedName>
        <fullName evidence="7">TetR/AcrR family transcriptional regulator</fullName>
    </submittedName>
</protein>
<dbReference type="PANTHER" id="PTHR30055">
    <property type="entry name" value="HTH-TYPE TRANSCRIPTIONAL REGULATOR RUTR"/>
    <property type="match status" value="1"/>
</dbReference>
<dbReference type="PANTHER" id="PTHR30055:SF148">
    <property type="entry name" value="TETR-FAMILY TRANSCRIPTIONAL REGULATOR"/>
    <property type="match status" value="1"/>
</dbReference>
<evidence type="ECO:0000313" key="7">
    <source>
        <dbReference type="EMBL" id="MFD2467240.1"/>
    </source>
</evidence>
<sequence>MARRRDERIDHAVLDAVCDLVRESGYPALTMEAIAQRAGTTKPAIRRRWKSQKHVVVAALAEARVGVVEIDTGCTCCDLIGHLDALRTGLADPVFGRVLPALTADLADDPELREDFLTTFWAPRREACLVSLRKAEERGDLRPGHDAELLIDLFAAPVVFRTLFGHQELTSAFIEDVVRAVLAGVGTAENGLCAHRGVTNPTKSRPTPARHVTGATKP</sequence>
<evidence type="ECO:0000313" key="8">
    <source>
        <dbReference type="Proteomes" id="UP001597483"/>
    </source>
</evidence>
<gene>
    <name evidence="7" type="ORF">ACFSVL_07555</name>
</gene>
<dbReference type="EMBL" id="JBHUKS010000004">
    <property type="protein sequence ID" value="MFD2467240.1"/>
    <property type="molecule type" value="Genomic_DNA"/>
</dbReference>
<dbReference type="Proteomes" id="UP001597483">
    <property type="component" value="Unassembled WGS sequence"/>
</dbReference>
<dbReference type="Gene3D" id="1.10.357.10">
    <property type="entry name" value="Tetracycline Repressor, domain 2"/>
    <property type="match status" value="1"/>
</dbReference>
<dbReference type="InterPro" id="IPR036271">
    <property type="entry name" value="Tet_transcr_reg_TetR-rel_C_sf"/>
</dbReference>
<dbReference type="InterPro" id="IPR001647">
    <property type="entry name" value="HTH_TetR"/>
</dbReference>
<dbReference type="SUPFAM" id="SSF48498">
    <property type="entry name" value="Tetracyclin repressor-like, C-terminal domain"/>
    <property type="match status" value="1"/>
</dbReference>
<reference evidence="8" key="1">
    <citation type="journal article" date="2019" name="Int. J. Syst. Evol. Microbiol.">
        <title>The Global Catalogue of Microorganisms (GCM) 10K type strain sequencing project: providing services to taxonomists for standard genome sequencing and annotation.</title>
        <authorList>
            <consortium name="The Broad Institute Genomics Platform"/>
            <consortium name="The Broad Institute Genome Sequencing Center for Infectious Disease"/>
            <person name="Wu L."/>
            <person name="Ma J."/>
        </authorList>
    </citation>
    <scope>NUCLEOTIDE SEQUENCE [LARGE SCALE GENOMIC DNA]</scope>
    <source>
        <strain evidence="8">CGMCC 4.7641</strain>
    </source>
</reference>
<dbReference type="Pfam" id="PF00440">
    <property type="entry name" value="TetR_N"/>
    <property type="match status" value="1"/>
</dbReference>
<proteinExistence type="predicted"/>
<keyword evidence="3" id="KW-0804">Transcription</keyword>
<accession>A0ABW5H2W2</accession>
<dbReference type="PROSITE" id="PS50977">
    <property type="entry name" value="HTH_TETR_2"/>
    <property type="match status" value="1"/>
</dbReference>
<dbReference type="RefSeq" id="WP_378301714.1">
    <property type="nucleotide sequence ID" value="NZ_JBHUKS010000004.1"/>
</dbReference>
<feature type="domain" description="HTH tetR-type" evidence="6">
    <location>
        <begin position="7"/>
        <end position="67"/>
    </location>
</feature>